<evidence type="ECO:0000313" key="3">
    <source>
        <dbReference type="Proteomes" id="UP001259659"/>
    </source>
</evidence>
<reference evidence="2 3" key="1">
    <citation type="submission" date="2022-06" db="EMBL/GenBank/DDBJ databases">
        <title>Haloarcula sp. a new haloarchaeum isolate from saline soil.</title>
        <authorList>
            <person name="Strakova D."/>
            <person name="Galisteo C."/>
            <person name="Sanchez-Porro C."/>
            <person name="Ventosa A."/>
        </authorList>
    </citation>
    <scope>NUCLEOTIDE SEQUENCE [LARGE SCALE GENOMIC DNA]</scope>
    <source>
        <strain evidence="2 3">S1CR25-12</strain>
    </source>
</reference>
<dbReference type="Pfam" id="PF00801">
    <property type="entry name" value="PKD"/>
    <property type="match status" value="2"/>
</dbReference>
<feature type="domain" description="PKD" evidence="1">
    <location>
        <begin position="627"/>
        <end position="697"/>
    </location>
</feature>
<keyword evidence="3" id="KW-1185">Reference proteome</keyword>
<dbReference type="CDD" id="cd00146">
    <property type="entry name" value="PKD"/>
    <property type="match status" value="1"/>
</dbReference>
<dbReference type="Gene3D" id="2.60.40.10">
    <property type="entry name" value="Immunoglobulins"/>
    <property type="match status" value="5"/>
</dbReference>
<dbReference type="EMBL" id="JAMQON010000005">
    <property type="protein sequence ID" value="MDS0260956.1"/>
    <property type="molecule type" value="Genomic_DNA"/>
</dbReference>
<proteinExistence type="predicted"/>
<dbReference type="InterPro" id="IPR035986">
    <property type="entry name" value="PKD_dom_sf"/>
</dbReference>
<gene>
    <name evidence="2" type="ORF">NDI56_16260</name>
</gene>
<dbReference type="InterPro" id="IPR013783">
    <property type="entry name" value="Ig-like_fold"/>
</dbReference>
<dbReference type="InterPro" id="IPR022409">
    <property type="entry name" value="PKD/Chitinase_dom"/>
</dbReference>
<protein>
    <submittedName>
        <fullName evidence="2">PKD domain-containing protein</fullName>
    </submittedName>
</protein>
<evidence type="ECO:0000259" key="1">
    <source>
        <dbReference type="PROSITE" id="PS50093"/>
    </source>
</evidence>
<name>A0ABU2FGM5_9EURY</name>
<sequence length="867" mass="92791">MGVKRQLGGGTLAKLLLVVCVLGLVGIAAEPVAASNHGCFAVFTEDGDGDDASTYVYLESIDGDYSTGSETTDDSSCSRDGTSEDSYDGYIFDVPSDDYYLQIYGDDSNHFWGLYEVYVSEEGVVTSNTEILDRGAVYATDADVSSSRDTTRFQPGETATLDLDVYNGQPSGSNDIEVEVFVHDPSESPSAATETYTYDVSAEDSETFTPEFTAPDDEGEYEVTVKIRTDTVRGYFLSDEVTAETIDVEAFEPPEIDSSTPSDSAVTVTGDDATTFSVSASDPDTATSSLTHTWYVDGREVTTGERFRFDAGDYRGGERDVEVVVSDGTTETRDVSESWTVEVVEAPSIETVTPGNSEVDTGSEVTFSADATDPGGYTPLRYEWRIDGRTYEGSDVSRTFTSSGEVRAEVTVTNSQGVSTTQSFDIDVEAVEPRIDDVTGGGAEITAGESVTLSATASDPAGRDVGMSYSWTVLGDTYDGSSVTVSPREVGQHDIELVVTNEYGTETTQRTTITVTNERPALSAAGSPDRSLTAGQSERFTVSVADSDASDTELQLSVNGAVVSERRLSQQRAEATFSHRFSTPGEYSIEITATDGNGASATVGWEADVASRPPEFRNWDPETSRLSALTGDTLTFDVDASDPDGQLVGYQWYIDDSYAGSGQTFTRQFDRHGQYTVTVVASDADNASRERSWDVTVNSFNQEPRIDDQISAVRLDRNSSTEFATVSLLNPSVNDRTAKVEVIVRPPDGLSVTSAENVQSGNPSQYRVSGRAAPGASTSLTLGLLLEDASMLGRTVGVDYSVIYYPEGQRADSVVLDNSTREIAIGNQETATSSAGRPTSGSGDGFTVLTALAGSVLSAWLLSRRRE</sequence>
<dbReference type="RefSeq" id="WP_310920734.1">
    <property type="nucleotide sequence ID" value="NZ_JAMQON010000005.1"/>
</dbReference>
<dbReference type="SUPFAM" id="SSF49299">
    <property type="entry name" value="PKD domain"/>
    <property type="match status" value="3"/>
</dbReference>
<accession>A0ABU2FGM5</accession>
<dbReference type="SMART" id="SM00089">
    <property type="entry name" value="PKD"/>
    <property type="match status" value="4"/>
</dbReference>
<dbReference type="PROSITE" id="PS50093">
    <property type="entry name" value="PKD"/>
    <property type="match status" value="1"/>
</dbReference>
<comment type="caution">
    <text evidence="2">The sequence shown here is derived from an EMBL/GenBank/DDBJ whole genome shotgun (WGS) entry which is preliminary data.</text>
</comment>
<dbReference type="InterPro" id="IPR000601">
    <property type="entry name" value="PKD_dom"/>
</dbReference>
<dbReference type="Pfam" id="PF18911">
    <property type="entry name" value="PKD_4"/>
    <property type="match status" value="2"/>
</dbReference>
<dbReference type="Proteomes" id="UP001259659">
    <property type="component" value="Unassembled WGS sequence"/>
</dbReference>
<organism evidence="2 3">
    <name type="scientific">Haloarcula saliterrae</name>
    <dbReference type="NCBI Taxonomy" id="2950534"/>
    <lineage>
        <taxon>Archaea</taxon>
        <taxon>Methanobacteriati</taxon>
        <taxon>Methanobacteriota</taxon>
        <taxon>Stenosarchaea group</taxon>
        <taxon>Halobacteria</taxon>
        <taxon>Halobacteriales</taxon>
        <taxon>Haloarculaceae</taxon>
        <taxon>Haloarcula</taxon>
    </lineage>
</organism>
<evidence type="ECO:0000313" key="2">
    <source>
        <dbReference type="EMBL" id="MDS0260956.1"/>
    </source>
</evidence>